<evidence type="ECO:0000313" key="2">
    <source>
        <dbReference type="EMBL" id="KAK1653939.1"/>
    </source>
</evidence>
<feature type="region of interest" description="Disordered" evidence="1">
    <location>
        <begin position="347"/>
        <end position="371"/>
    </location>
</feature>
<dbReference type="Proteomes" id="UP001231189">
    <property type="component" value="Unassembled WGS sequence"/>
</dbReference>
<keyword evidence="3" id="KW-1185">Reference proteome</keyword>
<protein>
    <submittedName>
        <fullName evidence="2">Uncharacterized protein</fullName>
    </submittedName>
</protein>
<evidence type="ECO:0000313" key="3">
    <source>
        <dbReference type="Proteomes" id="UP001231189"/>
    </source>
</evidence>
<accession>A0AAD8SLG6</accession>
<gene>
    <name evidence="2" type="ORF">QYE76_071744</name>
</gene>
<dbReference type="AlphaFoldDB" id="A0AAD8SLG6"/>
<feature type="compositionally biased region" description="Low complexity" evidence="1">
    <location>
        <begin position="184"/>
        <end position="242"/>
    </location>
</feature>
<feature type="compositionally biased region" description="Low complexity" evidence="1">
    <location>
        <begin position="149"/>
        <end position="168"/>
    </location>
</feature>
<feature type="region of interest" description="Disordered" evidence="1">
    <location>
        <begin position="97"/>
        <end position="254"/>
    </location>
</feature>
<name>A0AAD8SLG6_LOLMU</name>
<dbReference type="EMBL" id="JAUUTY010000004">
    <property type="protein sequence ID" value="KAK1653939.1"/>
    <property type="molecule type" value="Genomic_DNA"/>
</dbReference>
<comment type="caution">
    <text evidence="2">The sequence shown here is derived from an EMBL/GenBank/DDBJ whole genome shotgun (WGS) entry which is preliminary data.</text>
</comment>
<organism evidence="2 3">
    <name type="scientific">Lolium multiflorum</name>
    <name type="common">Italian ryegrass</name>
    <name type="synonym">Lolium perenne subsp. multiflorum</name>
    <dbReference type="NCBI Taxonomy" id="4521"/>
    <lineage>
        <taxon>Eukaryota</taxon>
        <taxon>Viridiplantae</taxon>
        <taxon>Streptophyta</taxon>
        <taxon>Embryophyta</taxon>
        <taxon>Tracheophyta</taxon>
        <taxon>Spermatophyta</taxon>
        <taxon>Magnoliopsida</taxon>
        <taxon>Liliopsida</taxon>
        <taxon>Poales</taxon>
        <taxon>Poaceae</taxon>
        <taxon>BOP clade</taxon>
        <taxon>Pooideae</taxon>
        <taxon>Poodae</taxon>
        <taxon>Poeae</taxon>
        <taxon>Poeae Chloroplast Group 2 (Poeae type)</taxon>
        <taxon>Loliodinae</taxon>
        <taxon>Loliinae</taxon>
        <taxon>Lolium</taxon>
    </lineage>
</organism>
<sequence length="452" mass="47861">MVLLSPRQIWPVVTVSSALEEEHHLNVGTPPHVAVALIAALTVEDAVEVAATATPGMMTAAPGAAMSTVVTVIVVMTDVTGIVMMVTAIIGTETEDDAAEHSLHTPHPEAARNPEVDSPASGLEAGARRSPPARASHHTPAPTAGSPLGAAPNASGRSPPRSPPACGRHTPPISPSSTPGAGNPARRSPLLASPASSAAADPASRGSSVAAASGGQSDANADDNSSSNFDNSDDTNAANAAAPPQPPPAEPREPCTRVEALNDPNWQQAMQEEYDALIENKTWHLVPPSRNRNLIYCKWVRWYALATARTCAGTLRDDVEGPGPTQVLTASRLFVFLNHRAGGFWQTHSRTPVGRSSTTTTSTPASEMAEEPIKYEDLPPEHKKKYDDLKAIFEADLIGSFEKTRSHGIRFKGFKPEGVLEGIDLSLPSEEPCARKLTMLWLILYIGILRAW</sequence>
<feature type="compositionally biased region" description="Basic and acidic residues" evidence="1">
    <location>
        <begin position="99"/>
        <end position="115"/>
    </location>
</feature>
<proteinExistence type="predicted"/>
<evidence type="ECO:0000256" key="1">
    <source>
        <dbReference type="SAM" id="MobiDB-lite"/>
    </source>
</evidence>
<reference evidence="2" key="1">
    <citation type="submission" date="2023-07" db="EMBL/GenBank/DDBJ databases">
        <title>A chromosome-level genome assembly of Lolium multiflorum.</title>
        <authorList>
            <person name="Chen Y."/>
            <person name="Copetti D."/>
            <person name="Kolliker R."/>
            <person name="Studer B."/>
        </authorList>
    </citation>
    <scope>NUCLEOTIDE SEQUENCE</scope>
    <source>
        <strain evidence="2">02402/16</strain>
        <tissue evidence="2">Leaf</tissue>
    </source>
</reference>